<dbReference type="PANTHER" id="PTHR33541">
    <property type="entry name" value="PROTEIN BIG GRAIN 1-LIKE A-RELATED"/>
    <property type="match status" value="1"/>
</dbReference>
<dbReference type="SUPFAM" id="SSF54928">
    <property type="entry name" value="RNA-binding domain, RBD"/>
    <property type="match status" value="1"/>
</dbReference>
<dbReference type="Gene3D" id="3.30.70.330">
    <property type="match status" value="1"/>
</dbReference>
<evidence type="ECO:0000256" key="1">
    <source>
        <dbReference type="ARBA" id="ARBA00002281"/>
    </source>
</evidence>
<evidence type="ECO:0000256" key="2">
    <source>
        <dbReference type="ARBA" id="ARBA00004236"/>
    </source>
</evidence>
<dbReference type="GO" id="GO:0009734">
    <property type="term" value="P:auxin-activated signaling pathway"/>
    <property type="evidence" value="ECO:0007669"/>
    <property type="project" value="UniProtKB-KW"/>
</dbReference>
<dbReference type="InterPro" id="IPR039621">
    <property type="entry name" value="BG1-like"/>
</dbReference>
<dbReference type="Proteomes" id="UP000298416">
    <property type="component" value="Unassembled WGS sequence"/>
</dbReference>
<dbReference type="InterPro" id="IPR000504">
    <property type="entry name" value="RRM_dom"/>
</dbReference>
<feature type="domain" description="RRM" evidence="10">
    <location>
        <begin position="55"/>
        <end position="136"/>
    </location>
</feature>
<keyword evidence="4" id="KW-0813">Transport</keyword>
<organism evidence="11">
    <name type="scientific">Salvia splendens</name>
    <name type="common">Scarlet sage</name>
    <dbReference type="NCBI Taxonomy" id="180675"/>
    <lineage>
        <taxon>Eukaryota</taxon>
        <taxon>Viridiplantae</taxon>
        <taxon>Streptophyta</taxon>
        <taxon>Embryophyta</taxon>
        <taxon>Tracheophyta</taxon>
        <taxon>Spermatophyta</taxon>
        <taxon>Magnoliopsida</taxon>
        <taxon>eudicotyledons</taxon>
        <taxon>Gunneridae</taxon>
        <taxon>Pentapetalae</taxon>
        <taxon>asterids</taxon>
        <taxon>lamiids</taxon>
        <taxon>Lamiales</taxon>
        <taxon>Lamiaceae</taxon>
        <taxon>Nepetoideae</taxon>
        <taxon>Mentheae</taxon>
        <taxon>Salviinae</taxon>
        <taxon>Salvia</taxon>
        <taxon>Salvia subgen. Calosphace</taxon>
        <taxon>core Calosphace</taxon>
    </lineage>
</organism>
<keyword evidence="7" id="KW-0927">Auxin signaling pathway</keyword>
<evidence type="ECO:0000256" key="4">
    <source>
        <dbReference type="ARBA" id="ARBA00022448"/>
    </source>
</evidence>
<keyword evidence="6" id="KW-0472">Membrane</keyword>
<evidence type="ECO:0000313" key="12">
    <source>
        <dbReference type="Proteomes" id="UP000298416"/>
    </source>
</evidence>
<proteinExistence type="inferred from homology"/>
<gene>
    <name evidence="11" type="ORF">SASPL_144237</name>
</gene>
<name>A0A8X8WN46_SALSN</name>
<sequence>MPTSISILRSTVIIPNLNELSSNAKDALNFTHVNGKQIRIMFSHRDPSLRKSGYANLFIKNLDQAIDTKALFETFSAFGTVLSCKIAVDHNENSMGYGFVRFDKEEASQNKVKQPISPGGKLAEFLNSLFAGENMKKSKIGGDVSPSLKSTNTSTCSSASSFSRSCLSKTPSSRGNHSAGAKRSVRLSPVSVIVDDDHRHKSLQLEISNKSSPNRDVSTKNHNNMNNIRSVINEELMAPVMEQNSRVEEVARDLLRNYQRKIKILTSNTSA</sequence>
<dbReference type="PROSITE" id="PS50102">
    <property type="entry name" value="RRM"/>
    <property type="match status" value="1"/>
</dbReference>
<evidence type="ECO:0000313" key="11">
    <source>
        <dbReference type="EMBL" id="KAG6397776.1"/>
    </source>
</evidence>
<keyword evidence="12" id="KW-1185">Reference proteome</keyword>
<accession>A0A8X8WN46</accession>
<dbReference type="GO" id="GO:0003723">
    <property type="term" value="F:RNA binding"/>
    <property type="evidence" value="ECO:0007669"/>
    <property type="project" value="UniProtKB-UniRule"/>
</dbReference>
<dbReference type="AlphaFoldDB" id="A0A8X8WN46"/>
<evidence type="ECO:0000256" key="6">
    <source>
        <dbReference type="ARBA" id="ARBA00023136"/>
    </source>
</evidence>
<evidence type="ECO:0000259" key="10">
    <source>
        <dbReference type="PROSITE" id="PS50102"/>
    </source>
</evidence>
<dbReference type="EMBL" id="PNBA02000016">
    <property type="protein sequence ID" value="KAG6397776.1"/>
    <property type="molecule type" value="Genomic_DNA"/>
</dbReference>
<evidence type="ECO:0000256" key="3">
    <source>
        <dbReference type="ARBA" id="ARBA00010067"/>
    </source>
</evidence>
<reference evidence="11" key="2">
    <citation type="submission" date="2020-08" db="EMBL/GenBank/DDBJ databases">
        <title>Plant Genome Project.</title>
        <authorList>
            <person name="Zhang R.-G."/>
        </authorList>
    </citation>
    <scope>NUCLEOTIDE SEQUENCE</scope>
    <source>
        <strain evidence="11">Huo1</strain>
        <tissue evidence="11">Leaf</tissue>
    </source>
</reference>
<reference evidence="11" key="1">
    <citation type="submission" date="2018-01" db="EMBL/GenBank/DDBJ databases">
        <authorList>
            <person name="Mao J.F."/>
        </authorList>
    </citation>
    <scope>NUCLEOTIDE SEQUENCE</scope>
    <source>
        <strain evidence="11">Huo1</strain>
        <tissue evidence="11">Leaf</tissue>
    </source>
</reference>
<dbReference type="SMART" id="SM00360">
    <property type="entry name" value="RRM"/>
    <property type="match status" value="1"/>
</dbReference>
<dbReference type="Pfam" id="PF00076">
    <property type="entry name" value="RRM_1"/>
    <property type="match status" value="1"/>
</dbReference>
<dbReference type="GO" id="GO:0005886">
    <property type="term" value="C:plasma membrane"/>
    <property type="evidence" value="ECO:0007669"/>
    <property type="project" value="UniProtKB-SubCell"/>
</dbReference>
<comment type="similarity">
    <text evidence="3">Belongs to the BIG GRAIN 1 (BG1) plant protein family.</text>
</comment>
<dbReference type="InterPro" id="IPR012677">
    <property type="entry name" value="Nucleotide-bd_a/b_plait_sf"/>
</dbReference>
<feature type="compositionally biased region" description="Low complexity" evidence="9">
    <location>
        <begin position="150"/>
        <end position="168"/>
    </location>
</feature>
<comment type="subcellular location">
    <subcellularLocation>
        <location evidence="2">Cell membrane</location>
    </subcellularLocation>
</comment>
<keyword evidence="5" id="KW-1003">Cell membrane</keyword>
<evidence type="ECO:0000256" key="9">
    <source>
        <dbReference type="SAM" id="MobiDB-lite"/>
    </source>
</evidence>
<evidence type="ECO:0000256" key="8">
    <source>
        <dbReference type="PROSITE-ProRule" id="PRU00176"/>
    </source>
</evidence>
<protein>
    <recommendedName>
        <fullName evidence="10">RRM domain-containing protein</fullName>
    </recommendedName>
</protein>
<comment type="function">
    <text evidence="1">Involved in auxin transport. Regulator of the auxin signaling pathway.</text>
</comment>
<feature type="region of interest" description="Disordered" evidence="9">
    <location>
        <begin position="140"/>
        <end position="184"/>
    </location>
</feature>
<dbReference type="InterPro" id="IPR035979">
    <property type="entry name" value="RBD_domain_sf"/>
</dbReference>
<dbReference type="PANTHER" id="PTHR33541:SF28">
    <property type="entry name" value="PROTEIN BIG GRAIN 1-LIKE A"/>
    <property type="match status" value="1"/>
</dbReference>
<comment type="caution">
    <text evidence="11">The sequence shown here is derived from an EMBL/GenBank/DDBJ whole genome shotgun (WGS) entry which is preliminary data.</text>
</comment>
<evidence type="ECO:0000256" key="7">
    <source>
        <dbReference type="ARBA" id="ARBA00023294"/>
    </source>
</evidence>
<evidence type="ECO:0000256" key="5">
    <source>
        <dbReference type="ARBA" id="ARBA00022475"/>
    </source>
</evidence>
<keyword evidence="8" id="KW-0694">RNA-binding</keyword>